<name>A0A9X4JW01_9FIRM</name>
<comment type="caution">
    <text evidence="7">The sequence shown here is derived from an EMBL/GenBank/DDBJ whole genome shotgun (WGS) entry which is preliminary data.</text>
</comment>
<proteinExistence type="inferred from homology"/>
<evidence type="ECO:0000256" key="1">
    <source>
        <dbReference type="ARBA" id="ARBA00004141"/>
    </source>
</evidence>
<dbReference type="NCBIfam" id="TIGR03717">
    <property type="entry name" value="R_switched_YjbE"/>
    <property type="match status" value="1"/>
</dbReference>
<evidence type="ECO:0000256" key="5">
    <source>
        <dbReference type="ARBA" id="ARBA00023136"/>
    </source>
</evidence>
<keyword evidence="3 6" id="KW-0812">Transmembrane</keyword>
<evidence type="ECO:0000256" key="2">
    <source>
        <dbReference type="ARBA" id="ARBA00007511"/>
    </source>
</evidence>
<dbReference type="PANTHER" id="PTHR30238">
    <property type="entry name" value="MEMBRANE BOUND PREDICTED REDOX MODULATOR"/>
    <property type="match status" value="1"/>
</dbReference>
<organism evidence="7 8">
    <name type="scientific">Pelotomaculum isophthalicicum JI</name>
    <dbReference type="NCBI Taxonomy" id="947010"/>
    <lineage>
        <taxon>Bacteria</taxon>
        <taxon>Bacillati</taxon>
        <taxon>Bacillota</taxon>
        <taxon>Clostridia</taxon>
        <taxon>Eubacteriales</taxon>
        <taxon>Desulfotomaculaceae</taxon>
        <taxon>Pelotomaculum</taxon>
    </lineage>
</organism>
<evidence type="ECO:0000313" key="7">
    <source>
        <dbReference type="EMBL" id="MDF9409266.1"/>
    </source>
</evidence>
<keyword evidence="5 6" id="KW-0472">Membrane</keyword>
<dbReference type="InterPro" id="IPR005496">
    <property type="entry name" value="Integral_membrane_TerC"/>
</dbReference>
<comment type="similarity">
    <text evidence="2">Belongs to the TerC family.</text>
</comment>
<dbReference type="PANTHER" id="PTHR30238:SF4">
    <property type="entry name" value="SLL1022 PROTEIN"/>
    <property type="match status" value="1"/>
</dbReference>
<evidence type="ECO:0000256" key="3">
    <source>
        <dbReference type="ARBA" id="ARBA00022692"/>
    </source>
</evidence>
<dbReference type="Pfam" id="PF03741">
    <property type="entry name" value="TerC"/>
    <property type="match status" value="1"/>
</dbReference>
<gene>
    <name evidence="7" type="ORF">L7E55_13030</name>
</gene>
<reference evidence="7" key="1">
    <citation type="submission" date="2022-02" db="EMBL/GenBank/DDBJ databases">
        <authorList>
            <person name="Leng L."/>
        </authorList>
    </citation>
    <scope>NUCLEOTIDE SEQUENCE</scope>
    <source>
        <strain evidence="7">JI</strain>
    </source>
</reference>
<feature type="transmembrane region" description="Helical" evidence="6">
    <location>
        <begin position="167"/>
        <end position="185"/>
    </location>
</feature>
<protein>
    <submittedName>
        <fullName evidence="7">YjbE family putative metal transport protein</fullName>
    </submittedName>
</protein>
<keyword evidence="8" id="KW-1185">Reference proteome</keyword>
<comment type="subcellular location">
    <subcellularLocation>
        <location evidence="1">Membrane</location>
        <topology evidence="1">Multi-pass membrane protein</topology>
    </subcellularLocation>
</comment>
<evidence type="ECO:0000256" key="4">
    <source>
        <dbReference type="ARBA" id="ARBA00022989"/>
    </source>
</evidence>
<sequence>MQLFGDLTFIMSLLQIIVIDLVLSGDNAVVIGMATRNLDTRNRKRAVILGALAAILLRVFFTCIAAISLVQVPLLQLFGGLALLWIAVKLLVEDDVECTVVSPQRNLFRAVKTIVLADMIMSLDNILGVAGASHGNLFLLLLGLLFSMPLLMTGSQILAALMSRFSWITYIGGIVIAWVAGEMIYGERLIINLLLPAYFSMFIPAFSVLAVLIMSKAIKSR</sequence>
<dbReference type="Proteomes" id="UP001154312">
    <property type="component" value="Unassembled WGS sequence"/>
</dbReference>
<feature type="transmembrane region" description="Helical" evidence="6">
    <location>
        <begin position="197"/>
        <end position="215"/>
    </location>
</feature>
<feature type="transmembrane region" description="Helical" evidence="6">
    <location>
        <begin position="12"/>
        <end position="34"/>
    </location>
</feature>
<dbReference type="RefSeq" id="WP_277444721.1">
    <property type="nucleotide sequence ID" value="NZ_JAKOAV010000027.1"/>
</dbReference>
<evidence type="ECO:0000256" key="6">
    <source>
        <dbReference type="SAM" id="Phobius"/>
    </source>
</evidence>
<dbReference type="InterPro" id="IPR022301">
    <property type="entry name" value="Integral_membrane_YjbE"/>
</dbReference>
<feature type="transmembrane region" description="Helical" evidence="6">
    <location>
        <begin position="46"/>
        <end position="68"/>
    </location>
</feature>
<accession>A0A9X4JW01</accession>
<dbReference type="AlphaFoldDB" id="A0A9X4JW01"/>
<dbReference type="GO" id="GO:0016020">
    <property type="term" value="C:membrane"/>
    <property type="evidence" value="ECO:0007669"/>
    <property type="project" value="UniProtKB-SubCell"/>
</dbReference>
<evidence type="ECO:0000313" key="8">
    <source>
        <dbReference type="Proteomes" id="UP001154312"/>
    </source>
</evidence>
<dbReference type="EMBL" id="JAKOAV010000027">
    <property type="protein sequence ID" value="MDF9409266.1"/>
    <property type="molecule type" value="Genomic_DNA"/>
</dbReference>
<keyword evidence="4 6" id="KW-1133">Transmembrane helix</keyword>